<evidence type="ECO:0000259" key="3">
    <source>
        <dbReference type="PROSITE" id="PS51208"/>
    </source>
</evidence>
<evidence type="ECO:0008006" key="6">
    <source>
        <dbReference type="Google" id="ProtNLM"/>
    </source>
</evidence>
<dbReference type="AlphaFoldDB" id="A0A074MK61"/>
<name>A0A074MK61_9SPHN</name>
<reference evidence="4 5" key="1">
    <citation type="submission" date="2014-04" db="EMBL/GenBank/DDBJ databases">
        <title>A comprehensive comparison of genomes of Erythrobacter spp. Strains.</title>
        <authorList>
            <person name="Zheng Q."/>
        </authorList>
    </citation>
    <scope>NUCLEOTIDE SEQUENCE [LARGE SCALE GENOMIC DNA]</scope>
    <source>
        <strain evidence="4 5">DSM 8509</strain>
    </source>
</reference>
<accession>A0A074MK61</accession>
<dbReference type="GO" id="GO:0004252">
    <property type="term" value="F:serine-type endopeptidase activity"/>
    <property type="evidence" value="ECO:0007669"/>
    <property type="project" value="InterPro"/>
</dbReference>
<evidence type="ECO:0000259" key="2">
    <source>
        <dbReference type="PROSITE" id="PS50240"/>
    </source>
</evidence>
<comment type="caution">
    <text evidence="4">The sequence shown here is derived from an EMBL/GenBank/DDBJ whole genome shotgun (WGS) entry which is preliminary data.</text>
</comment>
<dbReference type="InterPro" id="IPR036709">
    <property type="entry name" value="Autotransporte_beta_dom_sf"/>
</dbReference>
<dbReference type="InterPro" id="IPR018114">
    <property type="entry name" value="TRYPSIN_HIS"/>
</dbReference>
<evidence type="ECO:0000256" key="1">
    <source>
        <dbReference type="RuleBase" id="RU363034"/>
    </source>
</evidence>
<proteinExistence type="predicted"/>
<keyword evidence="1" id="KW-0378">Hydrolase</keyword>
<sequence length="1094" mass="115112">MADYIALRSSPNARVDLTLEAPNLSDYRANTGTPGNDAIQPEIFVRDDVGLPASFDADDTQPSVVQIFSQDNVTGDVFLNCTGSVINPRTILTAAHCLNFNSSEAYGLPEIGAATTMLIATGADTSSRLFNYLATGAGYAEGGLAQSTDVVIHPSANLDDGGLPFPFADIALIAVDQPITDVPILPILLTPLTELTRVVQVGYGSFGAGLGGPPADATILDSLLRRVGENDLGALASFADFDDVVFANDAPNAVNFGSSTQPYYWTDFDFPDRDAFGLTGCNFNGNGPECATLGDIISTDWFDGDALPNEVGTAPGDSGSPLIVPDLYDQPVNIAVLSGGVSFFREFLNATLGFDNTYGDISFYNPIYPFFQFISENTSYKYVSAKAGSGNWSDPNRWTQDLDPAFLIDDGTGNLVNGLPEGEEAGIFSVGDSIGIILGTDIADFPDIVSPFGPQPGDPNFGGNLPESSALLGPGSTGFVAQNTDGSPGQSFENPAKYFEVHLNKFGVTNVDIDVEIDKLVLDNGLALFNLPEERTFNTIIGYEQFNGTARIDGQFNAGLVALMGGLLTGEGTVASEVVFNIGAGVAPGGLFGIGTLTIDGDYVQASDAALLVNTEVRRRQVTNDLLSITGDASLAGNLIVAGNRRLRFADEFAVLAANTIAGGFDETLLVTFSPLLFAESRVEGGEVIVDVKARRLRDLFSSFRNLKSLGAALDTLRFDGRFNEFVGLFDVIDGAGVNALVPTLQSLTPISAFGQSTVATNFSQRFTGQISQRTLALRGGNRAANTFSAAGAGQVSNIAQVGGAEIGKLGFFGTVSGQYLVTAQERNTGRNALEESAFMQAGELTLGADLRMSENLTIGFAMTSIQNSAPVLGFRQRADDTSLSGAVYAALQSGQMFTDVYMGFSRQSFGVERASQGNFALLYDSARGEAQGRQQFGGARVGYAFGLAPGVKAGPVASVDYVRSDLGGFSEFGAGDFGLTVLDRTFTSVGAKAGMMASLETGTGRKGGLTAFGSVAYARELADTQDIVTAAFLSAKDVPFTVVNQLDPNWVSLSAGFDFTLGSYFSVGLSGQSDMGRGVLTNNQGRVNFNWKF</sequence>
<feature type="domain" description="Autotransporter" evidence="3">
    <location>
        <begin position="805"/>
        <end position="1094"/>
    </location>
</feature>
<dbReference type="PROSITE" id="PS51208">
    <property type="entry name" value="AUTOTRANSPORTER"/>
    <property type="match status" value="1"/>
</dbReference>
<protein>
    <recommendedName>
        <fullName evidence="6">Autotransporter domain-containing protein</fullName>
    </recommendedName>
</protein>
<dbReference type="InterPro" id="IPR043504">
    <property type="entry name" value="Peptidase_S1_PA_chymotrypsin"/>
</dbReference>
<dbReference type="Gene3D" id="2.40.10.10">
    <property type="entry name" value="Trypsin-like serine proteases"/>
    <property type="match status" value="1"/>
</dbReference>
<dbReference type="PANTHER" id="PTHR24260">
    <property type="match status" value="1"/>
</dbReference>
<dbReference type="Gene3D" id="2.40.128.130">
    <property type="entry name" value="Autotransporter beta-domain"/>
    <property type="match status" value="1"/>
</dbReference>
<gene>
    <name evidence="4" type="ORF">EH32_10555</name>
</gene>
<dbReference type="GO" id="GO:0006508">
    <property type="term" value="P:proteolysis"/>
    <property type="evidence" value="ECO:0007669"/>
    <property type="project" value="UniProtKB-KW"/>
</dbReference>
<keyword evidence="5" id="KW-1185">Reference proteome</keyword>
<keyword evidence="1" id="KW-0720">Serine protease</keyword>
<dbReference type="Proteomes" id="UP000027866">
    <property type="component" value="Unassembled WGS sequence"/>
</dbReference>
<dbReference type="PROSITE" id="PS00135">
    <property type="entry name" value="TRYPSIN_SER"/>
    <property type="match status" value="1"/>
</dbReference>
<dbReference type="PROSITE" id="PS00134">
    <property type="entry name" value="TRYPSIN_HIS"/>
    <property type="match status" value="1"/>
</dbReference>
<dbReference type="GO" id="GO:0019867">
    <property type="term" value="C:outer membrane"/>
    <property type="evidence" value="ECO:0007669"/>
    <property type="project" value="InterPro"/>
</dbReference>
<dbReference type="Pfam" id="PF00089">
    <property type="entry name" value="Trypsin"/>
    <property type="match status" value="1"/>
</dbReference>
<dbReference type="EMBL" id="JMIX01000006">
    <property type="protein sequence ID" value="KEO93165.1"/>
    <property type="molecule type" value="Genomic_DNA"/>
</dbReference>
<organism evidence="4 5">
    <name type="scientific">Erythrobacter litoralis</name>
    <dbReference type="NCBI Taxonomy" id="39960"/>
    <lineage>
        <taxon>Bacteria</taxon>
        <taxon>Pseudomonadati</taxon>
        <taxon>Pseudomonadota</taxon>
        <taxon>Alphaproteobacteria</taxon>
        <taxon>Sphingomonadales</taxon>
        <taxon>Erythrobacteraceae</taxon>
        <taxon>Erythrobacter/Porphyrobacter group</taxon>
        <taxon>Erythrobacter</taxon>
    </lineage>
</organism>
<evidence type="ECO:0000313" key="5">
    <source>
        <dbReference type="Proteomes" id="UP000027866"/>
    </source>
</evidence>
<keyword evidence="1" id="KW-0645">Protease</keyword>
<dbReference type="InterPro" id="IPR006315">
    <property type="entry name" value="OM_autotransptr_brl_dom"/>
</dbReference>
<dbReference type="PANTHER" id="PTHR24260:SF132">
    <property type="entry name" value="PEPTIDASE S1 DOMAIN-CONTAINING PROTEIN"/>
    <property type="match status" value="1"/>
</dbReference>
<dbReference type="InterPro" id="IPR001254">
    <property type="entry name" value="Trypsin_dom"/>
</dbReference>
<dbReference type="InterPro" id="IPR033116">
    <property type="entry name" value="TRYPSIN_SER"/>
</dbReference>
<feature type="domain" description="Peptidase S1" evidence="2">
    <location>
        <begin position="62"/>
        <end position="379"/>
    </location>
</feature>
<evidence type="ECO:0000313" key="4">
    <source>
        <dbReference type="EMBL" id="KEO93165.1"/>
    </source>
</evidence>
<dbReference type="NCBIfam" id="TIGR01414">
    <property type="entry name" value="autotrans_barl"/>
    <property type="match status" value="1"/>
</dbReference>
<dbReference type="InterPro" id="IPR051333">
    <property type="entry name" value="CLIP_Serine_Protease"/>
</dbReference>
<dbReference type="SUPFAM" id="SSF50494">
    <property type="entry name" value="Trypsin-like serine proteases"/>
    <property type="match status" value="1"/>
</dbReference>
<dbReference type="KEGG" id="elq:Ga0102493_11465"/>
<dbReference type="InterPro" id="IPR009003">
    <property type="entry name" value="Peptidase_S1_PA"/>
</dbReference>
<dbReference type="SMART" id="SM00869">
    <property type="entry name" value="Autotransporter"/>
    <property type="match status" value="1"/>
</dbReference>
<dbReference type="PROSITE" id="PS50240">
    <property type="entry name" value="TRYPSIN_DOM"/>
    <property type="match status" value="1"/>
</dbReference>
<dbReference type="InterPro" id="IPR005546">
    <property type="entry name" value="Autotransporte_beta"/>
</dbReference>
<dbReference type="SUPFAM" id="SSF103515">
    <property type="entry name" value="Autotransporter"/>
    <property type="match status" value="1"/>
</dbReference>
<dbReference type="Pfam" id="PF03797">
    <property type="entry name" value="Autotransporter"/>
    <property type="match status" value="1"/>
</dbReference>
<dbReference type="SMART" id="SM00020">
    <property type="entry name" value="Tryp_SPc"/>
    <property type="match status" value="1"/>
</dbReference>
<dbReference type="PATRIC" id="fig|39960.10.peg.2714"/>